<reference evidence="2" key="1">
    <citation type="submission" date="2022-11" db="UniProtKB">
        <authorList>
            <consortium name="WormBaseParasite"/>
        </authorList>
    </citation>
    <scope>IDENTIFICATION</scope>
</reference>
<dbReference type="Proteomes" id="UP000887581">
    <property type="component" value="Unplaced"/>
</dbReference>
<protein>
    <submittedName>
        <fullName evidence="2">Uncharacterized protein</fullName>
    </submittedName>
</protein>
<sequence length="68" mass="7927">MDLLAVGDETKDEIRSSVTGMLLQKVTYRRKRFNFSKDPNLTYLTTLSINRWLDICEIVCLVRCDEQA</sequence>
<proteinExistence type="predicted"/>
<dbReference type="AlphaFoldDB" id="A0A915PEL4"/>
<organism evidence="1 2">
    <name type="scientific">Setaria digitata</name>
    <dbReference type="NCBI Taxonomy" id="48799"/>
    <lineage>
        <taxon>Eukaryota</taxon>
        <taxon>Metazoa</taxon>
        <taxon>Ecdysozoa</taxon>
        <taxon>Nematoda</taxon>
        <taxon>Chromadorea</taxon>
        <taxon>Rhabditida</taxon>
        <taxon>Spirurina</taxon>
        <taxon>Spiruromorpha</taxon>
        <taxon>Filarioidea</taxon>
        <taxon>Setariidae</taxon>
        <taxon>Setaria</taxon>
    </lineage>
</organism>
<name>A0A915PEL4_9BILA</name>
<keyword evidence="1" id="KW-1185">Reference proteome</keyword>
<dbReference type="WBParaSite" id="sdigi.contig121.g4754.t1">
    <property type="protein sequence ID" value="sdigi.contig121.g4754.t1"/>
    <property type="gene ID" value="sdigi.contig121.g4754"/>
</dbReference>
<accession>A0A915PEL4</accession>
<evidence type="ECO:0000313" key="2">
    <source>
        <dbReference type="WBParaSite" id="sdigi.contig121.g4754.t1"/>
    </source>
</evidence>
<evidence type="ECO:0000313" key="1">
    <source>
        <dbReference type="Proteomes" id="UP000887581"/>
    </source>
</evidence>